<dbReference type="Proteomes" id="UP000076874">
    <property type="component" value="Unassembled WGS sequence"/>
</dbReference>
<gene>
    <name evidence="2" type="ORF">SPI_02258</name>
</gene>
<evidence type="ECO:0000313" key="2">
    <source>
        <dbReference type="EMBL" id="OAA65471.1"/>
    </source>
</evidence>
<feature type="compositionally biased region" description="Basic and acidic residues" evidence="1">
    <location>
        <begin position="110"/>
        <end position="123"/>
    </location>
</feature>
<dbReference type="AlphaFoldDB" id="A0A167XVV5"/>
<organism evidence="2 3">
    <name type="scientific">Niveomyces insectorum RCEF 264</name>
    <dbReference type="NCBI Taxonomy" id="1081102"/>
    <lineage>
        <taxon>Eukaryota</taxon>
        <taxon>Fungi</taxon>
        <taxon>Dikarya</taxon>
        <taxon>Ascomycota</taxon>
        <taxon>Pezizomycotina</taxon>
        <taxon>Sordariomycetes</taxon>
        <taxon>Hypocreomycetidae</taxon>
        <taxon>Hypocreales</taxon>
        <taxon>Cordycipitaceae</taxon>
        <taxon>Niveomyces</taxon>
    </lineage>
</organism>
<dbReference type="SUPFAM" id="SSF51197">
    <property type="entry name" value="Clavaminate synthase-like"/>
    <property type="match status" value="1"/>
</dbReference>
<feature type="compositionally biased region" description="Low complexity" evidence="1">
    <location>
        <begin position="343"/>
        <end position="356"/>
    </location>
</feature>
<reference evidence="2 3" key="1">
    <citation type="journal article" date="2016" name="Genome Biol. Evol.">
        <title>Divergent and convergent evolution of fungal pathogenicity.</title>
        <authorList>
            <person name="Shang Y."/>
            <person name="Xiao G."/>
            <person name="Zheng P."/>
            <person name="Cen K."/>
            <person name="Zhan S."/>
            <person name="Wang C."/>
        </authorList>
    </citation>
    <scope>NUCLEOTIDE SEQUENCE [LARGE SCALE GENOMIC DNA]</scope>
    <source>
        <strain evidence="2 3">RCEF 264</strain>
    </source>
</reference>
<feature type="compositionally biased region" description="Pro residues" evidence="1">
    <location>
        <begin position="198"/>
        <end position="208"/>
    </location>
</feature>
<name>A0A167XVV5_9HYPO</name>
<evidence type="ECO:0000256" key="1">
    <source>
        <dbReference type="SAM" id="MobiDB-lite"/>
    </source>
</evidence>
<comment type="caution">
    <text evidence="2">The sequence shown here is derived from an EMBL/GenBank/DDBJ whole genome shotgun (WGS) entry which is preliminary data.</text>
</comment>
<keyword evidence="3" id="KW-1185">Reference proteome</keyword>
<dbReference type="Gene3D" id="2.60.120.330">
    <property type="entry name" value="B-lactam Antibiotic, Isopenicillin N Synthase, Chain"/>
    <property type="match status" value="1"/>
</dbReference>
<sequence>MDDVPPPARPPPLLAASDLAHLCTHGYIGLDLPPHLRAGYDRLLAAADAFFAWPLDAKLPYRPGGGPGRHLGPVCSPTNTERGYTHLPGEKEFLTLRRSMTHVPPVGGGTEDRPEQNGRDRELDRELDLDLAAAAAPVWRDTAHLLHRILADPGGGGAEPHRDLGLLTLCVCWGEGLQVRPRPVGDDPAVVGPVDPSSSPPPPPPPPVDATADTATGWVAAPRVTIMTGNTLSVLSSRRIPAALHRVVVDPTEAAAATTTTTTIPTAHDPPARRSIVFALRATTAGAIDLAAFGGYGTVEAQALYDGIRRQRVNINAGKETREAMRARFRKEKEEGSAGGVGEAAAATDAKGTASGKDGDCLDDGGREFVGVA</sequence>
<feature type="compositionally biased region" description="Low complexity" evidence="1">
    <location>
        <begin position="186"/>
        <end position="197"/>
    </location>
</feature>
<feature type="region of interest" description="Disordered" evidence="1">
    <location>
        <begin position="183"/>
        <end position="213"/>
    </location>
</feature>
<evidence type="ECO:0000313" key="3">
    <source>
        <dbReference type="Proteomes" id="UP000076874"/>
    </source>
</evidence>
<dbReference type="InterPro" id="IPR027443">
    <property type="entry name" value="IPNS-like_sf"/>
</dbReference>
<accession>A0A167XVV5</accession>
<feature type="region of interest" description="Disordered" evidence="1">
    <location>
        <begin position="101"/>
        <end position="123"/>
    </location>
</feature>
<feature type="region of interest" description="Disordered" evidence="1">
    <location>
        <begin position="331"/>
        <end position="363"/>
    </location>
</feature>
<proteinExistence type="predicted"/>
<protein>
    <submittedName>
        <fullName evidence="2">2og-Fe oxygenase family protein</fullName>
    </submittedName>
</protein>
<dbReference type="EMBL" id="AZHD01000003">
    <property type="protein sequence ID" value="OAA65471.1"/>
    <property type="molecule type" value="Genomic_DNA"/>
</dbReference>
<dbReference type="OrthoDB" id="288590at2759"/>